<evidence type="ECO:0000256" key="1">
    <source>
        <dbReference type="ARBA" id="ARBA00004202"/>
    </source>
</evidence>
<comment type="caution">
    <text evidence="9">The sequence shown here is derived from an EMBL/GenBank/DDBJ whole genome shotgun (WGS) entry which is preliminary data.</text>
</comment>
<keyword evidence="8" id="KW-0812">Transmembrane</keyword>
<feature type="region of interest" description="Disordered" evidence="7">
    <location>
        <begin position="1"/>
        <end position="27"/>
    </location>
</feature>
<dbReference type="AlphaFoldDB" id="A0AA89C827"/>
<dbReference type="GO" id="GO:0070836">
    <property type="term" value="P:caveola assembly"/>
    <property type="evidence" value="ECO:0007669"/>
    <property type="project" value="InterPro"/>
</dbReference>
<dbReference type="PANTHER" id="PTHR10844">
    <property type="entry name" value="CAVEOLIN"/>
    <property type="match status" value="1"/>
</dbReference>
<dbReference type="InterPro" id="IPR001612">
    <property type="entry name" value="Caveolin"/>
</dbReference>
<proteinExistence type="inferred from homology"/>
<feature type="transmembrane region" description="Helical" evidence="8">
    <location>
        <begin position="116"/>
        <end position="139"/>
    </location>
</feature>
<sequence>MPRKNQGAAANKRVNVATESREDRDPNGINSHLKFTYYDTFGEPRGMHSIGCIWDFSKICHDCWKGLIYNILTCFCGICFAIEWGIQFGIIAFHHVWCISPCLKVVTLNCTQCRKMIVWCLTCYITPCFWSCGGIFIHCRKPGSDYDPMDDIFPTKVRKTRIIQTPRKNQVAPEPPKKKEDKKQKKEENIPLIPAAVIVAPAAQSEPEAYYGDKEKMQRSVKRQLML</sequence>
<feature type="transmembrane region" description="Helical" evidence="8">
    <location>
        <begin position="67"/>
        <end position="96"/>
    </location>
</feature>
<dbReference type="GO" id="GO:0005901">
    <property type="term" value="C:caveola"/>
    <property type="evidence" value="ECO:0007669"/>
    <property type="project" value="UniProtKB-SubCell"/>
</dbReference>
<evidence type="ECO:0000256" key="4">
    <source>
        <dbReference type="ARBA" id="ARBA00023034"/>
    </source>
</evidence>
<comment type="similarity">
    <text evidence="2 6">Belongs to the caveolin family.</text>
</comment>
<keyword evidence="8" id="KW-1133">Transmembrane helix</keyword>
<dbReference type="GO" id="GO:0060090">
    <property type="term" value="F:molecular adaptor activity"/>
    <property type="evidence" value="ECO:0007669"/>
    <property type="project" value="TreeGrafter"/>
</dbReference>
<name>A0AA89C827_PINIB</name>
<feature type="compositionally biased region" description="Basic and acidic residues" evidence="7">
    <location>
        <begin position="175"/>
        <end position="189"/>
    </location>
</feature>
<gene>
    <name evidence="9" type="ORF">FSP39_023711</name>
</gene>
<accession>A0AA89C827</accession>
<evidence type="ECO:0000256" key="2">
    <source>
        <dbReference type="ARBA" id="ARBA00010988"/>
    </source>
</evidence>
<comment type="function">
    <text evidence="6">May act as a scaffolding protein within caveolar membranes. Interacts directly with G-protein alpha subunits and can functionally regulate their activity.</text>
</comment>
<keyword evidence="4 6" id="KW-0333">Golgi apparatus</keyword>
<dbReference type="Pfam" id="PF01146">
    <property type="entry name" value="Caveolin"/>
    <property type="match status" value="1"/>
</dbReference>
<protein>
    <recommendedName>
        <fullName evidence="6">Caveolin</fullName>
    </recommendedName>
</protein>
<keyword evidence="10" id="KW-1185">Reference proteome</keyword>
<keyword evidence="3 6" id="KW-1003">Cell membrane</keyword>
<dbReference type="Proteomes" id="UP001186944">
    <property type="component" value="Unassembled WGS sequence"/>
</dbReference>
<evidence type="ECO:0000256" key="3">
    <source>
        <dbReference type="ARBA" id="ARBA00022475"/>
    </source>
</evidence>
<evidence type="ECO:0000313" key="9">
    <source>
        <dbReference type="EMBL" id="KAK3098850.1"/>
    </source>
</evidence>
<evidence type="ECO:0000256" key="8">
    <source>
        <dbReference type="SAM" id="Phobius"/>
    </source>
</evidence>
<dbReference type="PANTHER" id="PTHR10844:SF19">
    <property type="entry name" value="CAVEOLIN-2"/>
    <property type="match status" value="1"/>
</dbReference>
<feature type="region of interest" description="Disordered" evidence="7">
    <location>
        <begin position="166"/>
        <end position="189"/>
    </location>
</feature>
<evidence type="ECO:0000256" key="5">
    <source>
        <dbReference type="ARBA" id="ARBA00023136"/>
    </source>
</evidence>
<comment type="subcellular location">
    <subcellularLocation>
        <location evidence="1 6">Cell membrane</location>
        <topology evidence="1 6">Peripheral membrane protein</topology>
    </subcellularLocation>
    <subcellularLocation>
        <location evidence="6">Golgi apparatus membrane</location>
        <topology evidence="6">Peripheral membrane protein</topology>
    </subcellularLocation>
    <subcellularLocation>
        <location evidence="6">Membrane</location>
        <location evidence="6">Caveola</location>
        <topology evidence="6">Peripheral membrane protein</topology>
    </subcellularLocation>
</comment>
<reference evidence="9" key="1">
    <citation type="submission" date="2019-08" db="EMBL/GenBank/DDBJ databases">
        <title>The improved chromosome-level genome for the pearl oyster Pinctada fucata martensii using PacBio sequencing and Hi-C.</title>
        <authorList>
            <person name="Zheng Z."/>
        </authorList>
    </citation>
    <scope>NUCLEOTIDE SEQUENCE</scope>
    <source>
        <strain evidence="9">ZZ-2019</strain>
        <tissue evidence="9">Adductor muscle</tissue>
    </source>
</reference>
<dbReference type="GO" id="GO:0000139">
    <property type="term" value="C:Golgi membrane"/>
    <property type="evidence" value="ECO:0007669"/>
    <property type="project" value="UniProtKB-SubCell"/>
</dbReference>
<evidence type="ECO:0000256" key="6">
    <source>
        <dbReference type="RuleBase" id="RU000680"/>
    </source>
</evidence>
<evidence type="ECO:0000313" key="10">
    <source>
        <dbReference type="Proteomes" id="UP001186944"/>
    </source>
</evidence>
<evidence type="ECO:0000256" key="7">
    <source>
        <dbReference type="SAM" id="MobiDB-lite"/>
    </source>
</evidence>
<organism evidence="9 10">
    <name type="scientific">Pinctada imbricata</name>
    <name type="common">Atlantic pearl-oyster</name>
    <name type="synonym">Pinctada martensii</name>
    <dbReference type="NCBI Taxonomy" id="66713"/>
    <lineage>
        <taxon>Eukaryota</taxon>
        <taxon>Metazoa</taxon>
        <taxon>Spiralia</taxon>
        <taxon>Lophotrochozoa</taxon>
        <taxon>Mollusca</taxon>
        <taxon>Bivalvia</taxon>
        <taxon>Autobranchia</taxon>
        <taxon>Pteriomorphia</taxon>
        <taxon>Pterioida</taxon>
        <taxon>Pterioidea</taxon>
        <taxon>Pteriidae</taxon>
        <taxon>Pinctada</taxon>
    </lineage>
</organism>
<keyword evidence="5 6" id="KW-0472">Membrane</keyword>
<dbReference type="EMBL" id="VSWD01000007">
    <property type="protein sequence ID" value="KAK3098850.1"/>
    <property type="molecule type" value="Genomic_DNA"/>
</dbReference>